<protein>
    <recommendedName>
        <fullName evidence="2">TNFR-Cys domain-containing protein</fullName>
    </recommendedName>
</protein>
<reference evidence="5" key="2">
    <citation type="submission" date="2012-11" db="EMBL/GenBank/DDBJ databases">
        <authorList>
            <person name="Kuo A."/>
            <person name="Curtis B.A."/>
            <person name="Tanifuji G."/>
            <person name="Burki F."/>
            <person name="Gruber A."/>
            <person name="Irimia M."/>
            <person name="Maruyama S."/>
            <person name="Arias M.C."/>
            <person name="Ball S.G."/>
            <person name="Gile G.H."/>
            <person name="Hirakawa Y."/>
            <person name="Hopkins J.F."/>
            <person name="Rensing S.A."/>
            <person name="Schmutz J."/>
            <person name="Symeonidi A."/>
            <person name="Elias M."/>
            <person name="Eveleigh R.J."/>
            <person name="Herman E.K."/>
            <person name="Klute M.J."/>
            <person name="Nakayama T."/>
            <person name="Obornik M."/>
            <person name="Reyes-Prieto A."/>
            <person name="Armbrust E.V."/>
            <person name="Aves S.J."/>
            <person name="Beiko R.G."/>
            <person name="Coutinho P."/>
            <person name="Dacks J.B."/>
            <person name="Durnford D.G."/>
            <person name="Fast N.M."/>
            <person name="Green B.R."/>
            <person name="Grisdale C."/>
            <person name="Hempe F."/>
            <person name="Henrissat B."/>
            <person name="Hoppner M.P."/>
            <person name="Ishida K.-I."/>
            <person name="Kim E."/>
            <person name="Koreny L."/>
            <person name="Kroth P.G."/>
            <person name="Liu Y."/>
            <person name="Malik S.-B."/>
            <person name="Maier U.G."/>
            <person name="McRose D."/>
            <person name="Mock T."/>
            <person name="Neilson J.A."/>
            <person name="Onodera N.T."/>
            <person name="Poole A.M."/>
            <person name="Pritham E.J."/>
            <person name="Richards T.A."/>
            <person name="Rocap G."/>
            <person name="Roy S.W."/>
            <person name="Sarai C."/>
            <person name="Schaack S."/>
            <person name="Shirato S."/>
            <person name="Slamovits C.H."/>
            <person name="Spencer D.F."/>
            <person name="Suzuki S."/>
            <person name="Worden A.Z."/>
            <person name="Zauner S."/>
            <person name="Barry K."/>
            <person name="Bell C."/>
            <person name="Bharti A.K."/>
            <person name="Crow J.A."/>
            <person name="Grimwood J."/>
            <person name="Kramer R."/>
            <person name="Lindquist E."/>
            <person name="Lucas S."/>
            <person name="Salamov A."/>
            <person name="McFadden G.I."/>
            <person name="Lane C.E."/>
            <person name="Keeling P.J."/>
            <person name="Gray M.W."/>
            <person name="Grigoriev I.V."/>
            <person name="Archibald J.M."/>
        </authorList>
    </citation>
    <scope>NUCLEOTIDE SEQUENCE</scope>
    <source>
        <strain evidence="5">CCMP2712</strain>
    </source>
</reference>
<proteinExistence type="predicted"/>
<comment type="caution">
    <text evidence="1">Lacks conserved residue(s) required for the propagation of feature annotation.</text>
</comment>
<dbReference type="STRING" id="905079.L1IF29"/>
<dbReference type="SMART" id="SM01411">
    <property type="entry name" value="Ephrin_rec_like"/>
    <property type="match status" value="3"/>
</dbReference>
<dbReference type="InterPro" id="IPR011641">
    <property type="entry name" value="Tyr-kin_ephrin_A/B_rcpt-like"/>
</dbReference>
<dbReference type="Proteomes" id="UP000011087">
    <property type="component" value="Unassembled WGS sequence"/>
</dbReference>
<evidence type="ECO:0000313" key="5">
    <source>
        <dbReference type="Proteomes" id="UP000011087"/>
    </source>
</evidence>
<dbReference type="Pfam" id="PF07699">
    <property type="entry name" value="Ephrin_rec_like"/>
    <property type="match status" value="3"/>
</dbReference>
<dbReference type="PROSITE" id="PS50050">
    <property type="entry name" value="TNFR_NGFR_2"/>
    <property type="match status" value="1"/>
</dbReference>
<dbReference type="EnsemblProtists" id="EKX34851">
    <property type="protein sequence ID" value="EKX34851"/>
    <property type="gene ID" value="GUITHDRAFT_146953"/>
</dbReference>
<dbReference type="RefSeq" id="XP_005821831.1">
    <property type="nucleotide sequence ID" value="XM_005821774.1"/>
</dbReference>
<keyword evidence="5" id="KW-1185">Reference proteome</keyword>
<gene>
    <name evidence="3" type="ORF">GUITHDRAFT_146953</name>
</gene>
<dbReference type="AlphaFoldDB" id="L1IF29"/>
<dbReference type="SUPFAM" id="SSF57184">
    <property type="entry name" value="Growth factor receptor domain"/>
    <property type="match status" value="2"/>
</dbReference>
<dbReference type="EMBL" id="JH993102">
    <property type="protein sequence ID" value="EKX34851.1"/>
    <property type="molecule type" value="Genomic_DNA"/>
</dbReference>
<evidence type="ECO:0000256" key="1">
    <source>
        <dbReference type="PROSITE-ProRule" id="PRU00206"/>
    </source>
</evidence>
<dbReference type="HOGENOM" id="CLU_396111_0_0_1"/>
<dbReference type="PaxDb" id="55529-EKX34851"/>
<feature type="repeat" description="TNFR-Cys" evidence="1">
    <location>
        <begin position="71"/>
        <end position="108"/>
    </location>
</feature>
<sequence length="696" mass="74985">MGGGQSCSSSTSIHQVTPAAILQRYDAHDCSEPSWYTNNDCSNIPNSQFSYRQYLDEKGHFYYQLWYIVRVCSPGYYVSGTTCVPCRQSCSGNQYLKGSCSGFNDFTCTDCPLGTQTSSDWSFCLNIYSCYRYSLDSATDTLMLTTSPTICPYYTRTAIEMLQSPYTANIPIPWNYIPACVNFIPNSIQPFTYGGGNNPYIYYCFGNSRVLYFDTDGAMSYFCLNLYCKCNAGYTAYGTNWQYCVPCTQCGQYEKIVGTCDTGHDVSCQTLICNNEFEYIENHACQSCDYCNAGYKAVGCGVDYLVTLYLNYLYVLQSYTITVTSSSKGSCKPCACAAGHYYISCQNSVQSECLPCASCSVGTYRSGCGGASAGNCSSCQDYGMIHCNSLEYLDQCNSTSPGVCKKCPVHTSSMNPVPNAAGNYYKNGIQSCVCQKGYYHSNSGCVQCPIGQYTDQYGSAKCLYCPKRMSTKDAGSVSTDCACDPGYLLDTTVGTCQACPISSYKTAMGNSTSCTKCPSTQYTTVTGSVSSSACKSCPAHSHINSYQTGCNCDSGYYRPGVELTCYPCPAGSYVNAQGSCVPCAVGSYSYGIVTSCTSCVSGFTTRDPGAVSSSLCIRNCLAGTYNTGSALAAPGGIGFEAWEAHAAGRARLTRVQVGGVGPADPAHEWVTRTQNGRETEIACSRLKESGVYGAEP</sequence>
<feature type="domain" description="TNFR-Cys" evidence="2">
    <location>
        <begin position="71"/>
        <end position="108"/>
    </location>
</feature>
<evidence type="ECO:0000313" key="4">
    <source>
        <dbReference type="EnsemblProtists" id="EKX34851"/>
    </source>
</evidence>
<dbReference type="KEGG" id="gtt:GUITHDRAFT_146953"/>
<dbReference type="OMA" id="YYYCPSS"/>
<evidence type="ECO:0000313" key="3">
    <source>
        <dbReference type="EMBL" id="EKX34851.1"/>
    </source>
</evidence>
<dbReference type="InterPro" id="IPR001368">
    <property type="entry name" value="TNFR/NGFR_Cys_rich_reg"/>
</dbReference>
<accession>L1IF29</accession>
<feature type="disulfide bond" evidence="1">
    <location>
        <begin position="90"/>
        <end position="108"/>
    </location>
</feature>
<keyword evidence="1" id="KW-1015">Disulfide bond</keyword>
<name>L1IF29_GUITC</name>
<evidence type="ECO:0000259" key="2">
    <source>
        <dbReference type="PROSITE" id="PS50050"/>
    </source>
</evidence>
<reference evidence="3 5" key="1">
    <citation type="journal article" date="2012" name="Nature">
        <title>Algal genomes reveal evolutionary mosaicism and the fate of nucleomorphs.</title>
        <authorList>
            <consortium name="DOE Joint Genome Institute"/>
            <person name="Curtis B.A."/>
            <person name="Tanifuji G."/>
            <person name="Burki F."/>
            <person name="Gruber A."/>
            <person name="Irimia M."/>
            <person name="Maruyama S."/>
            <person name="Arias M.C."/>
            <person name="Ball S.G."/>
            <person name="Gile G.H."/>
            <person name="Hirakawa Y."/>
            <person name="Hopkins J.F."/>
            <person name="Kuo A."/>
            <person name="Rensing S.A."/>
            <person name="Schmutz J."/>
            <person name="Symeonidi A."/>
            <person name="Elias M."/>
            <person name="Eveleigh R.J."/>
            <person name="Herman E.K."/>
            <person name="Klute M.J."/>
            <person name="Nakayama T."/>
            <person name="Obornik M."/>
            <person name="Reyes-Prieto A."/>
            <person name="Armbrust E.V."/>
            <person name="Aves S.J."/>
            <person name="Beiko R.G."/>
            <person name="Coutinho P."/>
            <person name="Dacks J.B."/>
            <person name="Durnford D.G."/>
            <person name="Fast N.M."/>
            <person name="Green B.R."/>
            <person name="Grisdale C.J."/>
            <person name="Hempel F."/>
            <person name="Henrissat B."/>
            <person name="Hoppner M.P."/>
            <person name="Ishida K."/>
            <person name="Kim E."/>
            <person name="Koreny L."/>
            <person name="Kroth P.G."/>
            <person name="Liu Y."/>
            <person name="Malik S.B."/>
            <person name="Maier U.G."/>
            <person name="McRose D."/>
            <person name="Mock T."/>
            <person name="Neilson J.A."/>
            <person name="Onodera N.T."/>
            <person name="Poole A.M."/>
            <person name="Pritham E.J."/>
            <person name="Richards T.A."/>
            <person name="Rocap G."/>
            <person name="Roy S.W."/>
            <person name="Sarai C."/>
            <person name="Schaack S."/>
            <person name="Shirato S."/>
            <person name="Slamovits C.H."/>
            <person name="Spencer D.F."/>
            <person name="Suzuki S."/>
            <person name="Worden A.Z."/>
            <person name="Zauner S."/>
            <person name="Barry K."/>
            <person name="Bell C."/>
            <person name="Bharti A.K."/>
            <person name="Crow J.A."/>
            <person name="Grimwood J."/>
            <person name="Kramer R."/>
            <person name="Lindquist E."/>
            <person name="Lucas S."/>
            <person name="Salamov A."/>
            <person name="McFadden G.I."/>
            <person name="Lane C.E."/>
            <person name="Keeling P.J."/>
            <person name="Gray M.W."/>
            <person name="Grigoriev I.V."/>
            <person name="Archibald J.M."/>
        </authorList>
    </citation>
    <scope>NUCLEOTIDE SEQUENCE</scope>
    <source>
        <strain evidence="3 5">CCMP2712</strain>
    </source>
</reference>
<dbReference type="InterPro" id="IPR009030">
    <property type="entry name" value="Growth_fac_rcpt_cys_sf"/>
</dbReference>
<dbReference type="GeneID" id="17291591"/>
<organism evidence="3">
    <name type="scientific">Guillardia theta (strain CCMP2712)</name>
    <name type="common">Cryptophyte</name>
    <dbReference type="NCBI Taxonomy" id="905079"/>
    <lineage>
        <taxon>Eukaryota</taxon>
        <taxon>Cryptophyceae</taxon>
        <taxon>Pyrenomonadales</taxon>
        <taxon>Geminigeraceae</taxon>
        <taxon>Guillardia</taxon>
    </lineage>
</organism>
<dbReference type="eggNOG" id="KOG1217">
    <property type="taxonomic scope" value="Eukaryota"/>
</dbReference>
<dbReference type="OrthoDB" id="430340at2759"/>
<reference evidence="4" key="3">
    <citation type="submission" date="2015-06" db="UniProtKB">
        <authorList>
            <consortium name="EnsemblProtists"/>
        </authorList>
    </citation>
    <scope>IDENTIFICATION</scope>
</reference>
<dbReference type="Gene3D" id="2.10.50.10">
    <property type="entry name" value="Tumor Necrosis Factor Receptor, subunit A, domain 2"/>
    <property type="match status" value="2"/>
</dbReference>
<dbReference type="PROSITE" id="PS00652">
    <property type="entry name" value="TNFR_NGFR_1"/>
    <property type="match status" value="1"/>
</dbReference>